<keyword evidence="3" id="KW-1185">Reference proteome</keyword>
<dbReference type="Proteomes" id="UP000824469">
    <property type="component" value="Unassembled WGS sequence"/>
</dbReference>
<sequence>FVPDFADKTKDILGMMKGKVPFRWSTEGKLAFEEIKKAVACAPVFVCPDFKKDFIMYSYASAHTVSAILMQENEEGIEAPITFMSFPLKEHELKMSQIEKHAYAVVRAVKHFKYYVLNSHTLVLVPDTD</sequence>
<dbReference type="AlphaFoldDB" id="A0AA38GLV2"/>
<proteinExistence type="predicted"/>
<dbReference type="InterPro" id="IPR051320">
    <property type="entry name" value="Viral_Replic_Matur_Polypro"/>
</dbReference>
<dbReference type="InterPro" id="IPR043502">
    <property type="entry name" value="DNA/RNA_pol_sf"/>
</dbReference>
<dbReference type="Gene3D" id="3.30.70.270">
    <property type="match status" value="1"/>
</dbReference>
<reference evidence="2 3" key="1">
    <citation type="journal article" date="2021" name="Nat. Plants">
        <title>The Taxus genome provides insights into paclitaxel biosynthesis.</title>
        <authorList>
            <person name="Xiong X."/>
            <person name="Gou J."/>
            <person name="Liao Q."/>
            <person name="Li Y."/>
            <person name="Zhou Q."/>
            <person name="Bi G."/>
            <person name="Li C."/>
            <person name="Du R."/>
            <person name="Wang X."/>
            <person name="Sun T."/>
            <person name="Guo L."/>
            <person name="Liang H."/>
            <person name="Lu P."/>
            <person name="Wu Y."/>
            <person name="Zhang Z."/>
            <person name="Ro D.K."/>
            <person name="Shang Y."/>
            <person name="Huang S."/>
            <person name="Yan J."/>
        </authorList>
    </citation>
    <scope>NUCLEOTIDE SEQUENCE [LARGE SCALE GENOMIC DNA]</scope>
    <source>
        <strain evidence="2">Ta-2019</strain>
    </source>
</reference>
<dbReference type="PANTHER" id="PTHR33064:SF37">
    <property type="entry name" value="RIBONUCLEASE H"/>
    <property type="match status" value="1"/>
</dbReference>
<protein>
    <recommendedName>
        <fullName evidence="1">Reverse transcriptase/retrotransposon-derived protein RNase H-like domain-containing protein</fullName>
    </recommendedName>
</protein>
<feature type="non-terminal residue" evidence="2">
    <location>
        <position position="1"/>
    </location>
</feature>
<evidence type="ECO:0000313" key="2">
    <source>
        <dbReference type="EMBL" id="KAH9324464.1"/>
    </source>
</evidence>
<dbReference type="PANTHER" id="PTHR33064">
    <property type="entry name" value="POL PROTEIN"/>
    <property type="match status" value="1"/>
</dbReference>
<dbReference type="Gene3D" id="3.10.20.370">
    <property type="match status" value="1"/>
</dbReference>
<gene>
    <name evidence="2" type="ORF">KI387_004642</name>
</gene>
<dbReference type="SUPFAM" id="SSF56672">
    <property type="entry name" value="DNA/RNA polymerases"/>
    <property type="match status" value="1"/>
</dbReference>
<dbReference type="InterPro" id="IPR043128">
    <property type="entry name" value="Rev_trsase/Diguanyl_cyclase"/>
</dbReference>
<name>A0AA38GLV2_TAXCH</name>
<feature type="non-terminal residue" evidence="2">
    <location>
        <position position="129"/>
    </location>
</feature>
<comment type="caution">
    <text evidence="2">The sequence shown here is derived from an EMBL/GenBank/DDBJ whole genome shotgun (WGS) entry which is preliminary data.</text>
</comment>
<dbReference type="InterPro" id="IPR041577">
    <property type="entry name" value="RT_RNaseH_2"/>
</dbReference>
<evidence type="ECO:0000259" key="1">
    <source>
        <dbReference type="Pfam" id="PF17919"/>
    </source>
</evidence>
<accession>A0AA38GLV2</accession>
<dbReference type="Pfam" id="PF17919">
    <property type="entry name" value="RT_RNaseH_2"/>
    <property type="match status" value="1"/>
</dbReference>
<evidence type="ECO:0000313" key="3">
    <source>
        <dbReference type="Proteomes" id="UP000824469"/>
    </source>
</evidence>
<dbReference type="EMBL" id="JAHRHJ020000002">
    <property type="protein sequence ID" value="KAH9324464.1"/>
    <property type="molecule type" value="Genomic_DNA"/>
</dbReference>
<feature type="domain" description="Reverse transcriptase/retrotransposon-derived protein RNase H-like" evidence="1">
    <location>
        <begin position="24"/>
        <end position="122"/>
    </location>
</feature>
<organism evidence="2 3">
    <name type="scientific">Taxus chinensis</name>
    <name type="common">Chinese yew</name>
    <name type="synonym">Taxus wallichiana var. chinensis</name>
    <dbReference type="NCBI Taxonomy" id="29808"/>
    <lineage>
        <taxon>Eukaryota</taxon>
        <taxon>Viridiplantae</taxon>
        <taxon>Streptophyta</taxon>
        <taxon>Embryophyta</taxon>
        <taxon>Tracheophyta</taxon>
        <taxon>Spermatophyta</taxon>
        <taxon>Pinopsida</taxon>
        <taxon>Pinidae</taxon>
        <taxon>Conifers II</taxon>
        <taxon>Cupressales</taxon>
        <taxon>Taxaceae</taxon>
        <taxon>Taxus</taxon>
    </lineage>
</organism>